<protein>
    <submittedName>
        <fullName evidence="2">Uncharacterized protein</fullName>
    </submittedName>
</protein>
<name>A0A0M3HMV2_ASCLU</name>
<organism evidence="1 2">
    <name type="scientific">Ascaris lumbricoides</name>
    <name type="common">Giant roundworm</name>
    <dbReference type="NCBI Taxonomy" id="6252"/>
    <lineage>
        <taxon>Eukaryota</taxon>
        <taxon>Metazoa</taxon>
        <taxon>Ecdysozoa</taxon>
        <taxon>Nematoda</taxon>
        <taxon>Chromadorea</taxon>
        <taxon>Rhabditida</taxon>
        <taxon>Spirurina</taxon>
        <taxon>Ascaridomorpha</taxon>
        <taxon>Ascaridoidea</taxon>
        <taxon>Ascarididae</taxon>
        <taxon>Ascaris</taxon>
    </lineage>
</organism>
<keyword evidence="1" id="KW-1185">Reference proteome</keyword>
<evidence type="ECO:0000313" key="1">
    <source>
        <dbReference type="Proteomes" id="UP000036681"/>
    </source>
</evidence>
<sequence length="120" mass="14073">MDRAGEEISSIRTVREVLSIQMHYCMFYFLLTVYGPARPMGKNPTFYEIHEIFGHSELLSKRTVGRGIILQHTLRLIRKQTDGQIKRQTEKYTYSQTHYIAATRSANTFAKAHTTEKKWF</sequence>
<evidence type="ECO:0000313" key="2">
    <source>
        <dbReference type="WBParaSite" id="ALUE_0000291201-mRNA-1"/>
    </source>
</evidence>
<dbReference type="WBParaSite" id="ALUE_0000291201-mRNA-1">
    <property type="protein sequence ID" value="ALUE_0000291201-mRNA-1"/>
    <property type="gene ID" value="ALUE_0000291201"/>
</dbReference>
<proteinExistence type="predicted"/>
<accession>A0A0M3HMV2</accession>
<dbReference type="Proteomes" id="UP000036681">
    <property type="component" value="Unplaced"/>
</dbReference>
<reference evidence="2" key="1">
    <citation type="submission" date="2017-02" db="UniProtKB">
        <authorList>
            <consortium name="WormBaseParasite"/>
        </authorList>
    </citation>
    <scope>IDENTIFICATION</scope>
</reference>
<dbReference type="AlphaFoldDB" id="A0A0M3HMV2"/>